<gene>
    <name evidence="2" type="ORF">CDAR_39631</name>
</gene>
<dbReference type="EMBL" id="BPLQ01010754">
    <property type="protein sequence ID" value="GIY53349.1"/>
    <property type="molecule type" value="Genomic_DNA"/>
</dbReference>
<organism evidence="2 3">
    <name type="scientific">Caerostris darwini</name>
    <dbReference type="NCBI Taxonomy" id="1538125"/>
    <lineage>
        <taxon>Eukaryota</taxon>
        <taxon>Metazoa</taxon>
        <taxon>Ecdysozoa</taxon>
        <taxon>Arthropoda</taxon>
        <taxon>Chelicerata</taxon>
        <taxon>Arachnida</taxon>
        <taxon>Araneae</taxon>
        <taxon>Araneomorphae</taxon>
        <taxon>Entelegynae</taxon>
        <taxon>Araneoidea</taxon>
        <taxon>Araneidae</taxon>
        <taxon>Caerostris</taxon>
    </lineage>
</organism>
<sequence>MVTHNGFRDYMGSSHEGPCPYVIGLQGMRCQSICPPPLLICLKVQDYSLAEKTELNKIDGISMRRTRPSAGNGNGGLEKKKKRPAINLSLARGCVCDATCPFVGK</sequence>
<protein>
    <submittedName>
        <fullName evidence="2">Uncharacterized protein</fullName>
    </submittedName>
</protein>
<keyword evidence="3" id="KW-1185">Reference proteome</keyword>
<evidence type="ECO:0000313" key="2">
    <source>
        <dbReference type="EMBL" id="GIY53349.1"/>
    </source>
</evidence>
<name>A0AAV4U6D9_9ARAC</name>
<dbReference type="AlphaFoldDB" id="A0AAV4U6D9"/>
<evidence type="ECO:0000313" key="3">
    <source>
        <dbReference type="Proteomes" id="UP001054837"/>
    </source>
</evidence>
<feature type="region of interest" description="Disordered" evidence="1">
    <location>
        <begin position="60"/>
        <end position="80"/>
    </location>
</feature>
<accession>A0AAV4U6D9</accession>
<proteinExistence type="predicted"/>
<evidence type="ECO:0000256" key="1">
    <source>
        <dbReference type="SAM" id="MobiDB-lite"/>
    </source>
</evidence>
<reference evidence="2 3" key="1">
    <citation type="submission" date="2021-06" db="EMBL/GenBank/DDBJ databases">
        <title>Caerostris darwini draft genome.</title>
        <authorList>
            <person name="Kono N."/>
            <person name="Arakawa K."/>
        </authorList>
    </citation>
    <scope>NUCLEOTIDE SEQUENCE [LARGE SCALE GENOMIC DNA]</scope>
</reference>
<comment type="caution">
    <text evidence="2">The sequence shown here is derived from an EMBL/GenBank/DDBJ whole genome shotgun (WGS) entry which is preliminary data.</text>
</comment>
<dbReference type="Proteomes" id="UP001054837">
    <property type="component" value="Unassembled WGS sequence"/>
</dbReference>